<evidence type="ECO:0000313" key="1">
    <source>
        <dbReference type="EMBL" id="CAH2350580.1"/>
    </source>
</evidence>
<gene>
    <name evidence="1" type="ORF">CLIB1423_02S00342</name>
</gene>
<organism evidence="1 2">
    <name type="scientific">[Candida] railenensis</name>
    <dbReference type="NCBI Taxonomy" id="45579"/>
    <lineage>
        <taxon>Eukaryota</taxon>
        <taxon>Fungi</taxon>
        <taxon>Dikarya</taxon>
        <taxon>Ascomycota</taxon>
        <taxon>Saccharomycotina</taxon>
        <taxon>Pichiomycetes</taxon>
        <taxon>Debaryomycetaceae</taxon>
        <taxon>Kurtzmaniella</taxon>
    </lineage>
</organism>
<sequence length="371" mass="40783">MFGAAYNRSGSQAGSSAPSHFKDLARNAIYQELPSVGGSNGSTATSIRSTPTYLHNHKKLLSHSSYRSSASSVFSTSKRSVRSAPSIYSNSTATIPEDSEPLTTTVEQLINDIVLHENVIQEQQIQKSKYMKNFSSGAGAGAGANGVFNSANNEGGDAEVDVDLYRISLGSNLQYQNVPESLIDWNLNVTRCKLMLIHLPTISSVPDFKYTGAVPQLVGELAYVCHITLISPHISDKELIYTLITSNLYQEHDLDAKFKKSVAEISVKQSRLLQINSPKKSSNNLSLPITSIDNQTNLRLEFKEIALRNYLINLAAAATTAHEYKIKSDELKKILRAGDNGSKKSKLPKDEKKRLWESVRSDVFKRAGLET</sequence>
<dbReference type="EMBL" id="CAKXYY010000002">
    <property type="protein sequence ID" value="CAH2350580.1"/>
    <property type="molecule type" value="Genomic_DNA"/>
</dbReference>
<dbReference type="AlphaFoldDB" id="A0A9P0VWL5"/>
<accession>A0A9P0VWL5</accession>
<name>A0A9P0VWL5_9ASCO</name>
<keyword evidence="2" id="KW-1185">Reference proteome</keyword>
<proteinExistence type="predicted"/>
<evidence type="ECO:0000313" key="2">
    <source>
        <dbReference type="Proteomes" id="UP000837801"/>
    </source>
</evidence>
<dbReference type="Pfam" id="PF17235">
    <property type="entry name" value="STD1"/>
    <property type="match status" value="1"/>
</dbReference>
<comment type="caution">
    <text evidence="1">The sequence shown here is derived from an EMBL/GenBank/DDBJ whole genome shotgun (WGS) entry which is preliminary data.</text>
</comment>
<dbReference type="Proteomes" id="UP000837801">
    <property type="component" value="Unassembled WGS sequence"/>
</dbReference>
<dbReference type="InterPro" id="IPR035189">
    <property type="entry name" value="Std1/Mth1"/>
</dbReference>
<protein>
    <submittedName>
        <fullName evidence="1">Uncharacterized protein</fullName>
    </submittedName>
</protein>
<dbReference type="OrthoDB" id="4081967at2759"/>
<reference evidence="1" key="1">
    <citation type="submission" date="2022-03" db="EMBL/GenBank/DDBJ databases">
        <authorList>
            <person name="Legras J.-L."/>
            <person name="Devillers H."/>
            <person name="Grondin C."/>
        </authorList>
    </citation>
    <scope>NUCLEOTIDE SEQUENCE</scope>
    <source>
        <strain evidence="1">CLIB 1423</strain>
    </source>
</reference>